<keyword evidence="2" id="KW-0472">Membrane</keyword>
<feature type="domain" description="Bacterial surface antigen (D15)" evidence="3">
    <location>
        <begin position="206"/>
        <end position="389"/>
    </location>
</feature>
<name>A0A1H3ZBA7_9SPHI</name>
<reference evidence="4 5" key="1">
    <citation type="submission" date="2016-10" db="EMBL/GenBank/DDBJ databases">
        <authorList>
            <person name="de Groot N.N."/>
        </authorList>
    </citation>
    <scope>NUCLEOTIDE SEQUENCE [LARGE SCALE GENOMIC DNA]</scope>
    <source>
        <strain evidence="4 5">DSM 19033</strain>
    </source>
</reference>
<gene>
    <name evidence="4" type="ORF">SAMN05443550_102302</name>
</gene>
<dbReference type="GO" id="GO:0019867">
    <property type="term" value="C:outer membrane"/>
    <property type="evidence" value="ECO:0007669"/>
    <property type="project" value="InterPro"/>
</dbReference>
<comment type="subcellular location">
    <subcellularLocation>
        <location evidence="1">Membrane</location>
    </subcellularLocation>
</comment>
<dbReference type="Proteomes" id="UP000198850">
    <property type="component" value="Unassembled WGS sequence"/>
</dbReference>
<dbReference type="AlphaFoldDB" id="A0A1H3ZBA7"/>
<dbReference type="STRING" id="425514.SAMN05443550_102302"/>
<sequence length="389" mass="44024">MQASQQLKRQLFTVKKLFICNFLMLSALSGFGQMKLIKRMLSEDVDTTRRASFMPLPFLKYSQEVGMEFGLGALYSTYLDKNDPLNRSSNFATILSVSTKKQYNVTLKGDVWTKNNAYHLIGDLRFRSTPFDFFGTGNETLEANKDRVVQHQIRTGLDVEKNIFPFAYTGVSVAFERNTFRDVETGGILDTDPRVLDKTGGSVGYVGISQTYDTRNSNNYPTRGFFGRITYQYAPDIFGKDDFSGSQIKVVLKNFWPLAKKLVLGVNGIYYTIQSNNTPFYLLPQLGNEDIMRGYYAGRYRDENLIAAQTELRYRFSNRFGVVVFAGGGRVFTNGDFSFKQFKPSVGGGLRYFFDPAKGLSVRADYGIGEKRPNEARQSGFYLSLAEAF</sequence>
<dbReference type="Gene3D" id="2.40.160.50">
    <property type="entry name" value="membrane protein fhac: a member of the omp85/tpsb transporter family"/>
    <property type="match status" value="1"/>
</dbReference>
<organism evidence="4 5">
    <name type="scientific">Pedobacter hartonius</name>
    <dbReference type="NCBI Taxonomy" id="425514"/>
    <lineage>
        <taxon>Bacteria</taxon>
        <taxon>Pseudomonadati</taxon>
        <taxon>Bacteroidota</taxon>
        <taxon>Sphingobacteriia</taxon>
        <taxon>Sphingobacteriales</taxon>
        <taxon>Sphingobacteriaceae</taxon>
        <taxon>Pedobacter</taxon>
    </lineage>
</organism>
<evidence type="ECO:0000256" key="1">
    <source>
        <dbReference type="ARBA" id="ARBA00004370"/>
    </source>
</evidence>
<dbReference type="InterPro" id="IPR000184">
    <property type="entry name" value="Bac_surfAg_D15"/>
</dbReference>
<protein>
    <submittedName>
        <fullName evidence="4">Surface antigen</fullName>
    </submittedName>
</protein>
<dbReference type="Pfam" id="PF01103">
    <property type="entry name" value="Omp85"/>
    <property type="match status" value="1"/>
</dbReference>
<evidence type="ECO:0000256" key="2">
    <source>
        <dbReference type="ARBA" id="ARBA00023136"/>
    </source>
</evidence>
<keyword evidence="5" id="KW-1185">Reference proteome</keyword>
<dbReference type="EMBL" id="FNRA01000002">
    <property type="protein sequence ID" value="SEA20960.1"/>
    <property type="molecule type" value="Genomic_DNA"/>
</dbReference>
<evidence type="ECO:0000259" key="3">
    <source>
        <dbReference type="Pfam" id="PF01103"/>
    </source>
</evidence>
<evidence type="ECO:0000313" key="4">
    <source>
        <dbReference type="EMBL" id="SEA20960.1"/>
    </source>
</evidence>
<evidence type="ECO:0000313" key="5">
    <source>
        <dbReference type="Proteomes" id="UP000198850"/>
    </source>
</evidence>
<proteinExistence type="predicted"/>
<accession>A0A1H3ZBA7</accession>